<dbReference type="Pfam" id="PF00005">
    <property type="entry name" value="ABC_tran"/>
    <property type="match status" value="1"/>
</dbReference>
<dbReference type="InterPro" id="IPR017871">
    <property type="entry name" value="ABC_transporter-like_CS"/>
</dbReference>
<dbReference type="PIRSF" id="PIRSF039137">
    <property type="entry name" value="ABC_branched_ATPase"/>
    <property type="match status" value="1"/>
</dbReference>
<evidence type="ECO:0000313" key="8">
    <source>
        <dbReference type="Proteomes" id="UP000030661"/>
    </source>
</evidence>
<dbReference type="STRING" id="1499967.U27_00409"/>
<dbReference type="GO" id="GO:0015658">
    <property type="term" value="F:branched-chain amino acid transmembrane transporter activity"/>
    <property type="evidence" value="ECO:0007669"/>
    <property type="project" value="InterPro"/>
</dbReference>
<evidence type="ECO:0000259" key="6">
    <source>
        <dbReference type="PROSITE" id="PS50893"/>
    </source>
</evidence>
<protein>
    <submittedName>
        <fullName evidence="7">ABC transporter ATP-binding protein</fullName>
    </submittedName>
</protein>
<dbReference type="HOGENOM" id="CLU_000604_1_2_0"/>
<evidence type="ECO:0000313" key="7">
    <source>
        <dbReference type="EMBL" id="GAK60512.1"/>
    </source>
</evidence>
<dbReference type="GO" id="GO:0005524">
    <property type="term" value="F:ATP binding"/>
    <property type="evidence" value="ECO:0007669"/>
    <property type="project" value="UniProtKB-KW"/>
</dbReference>
<dbReference type="InterPro" id="IPR003439">
    <property type="entry name" value="ABC_transporter-like_ATP-bd"/>
</dbReference>
<dbReference type="SMART" id="SM00382">
    <property type="entry name" value="AAA"/>
    <property type="match status" value="1"/>
</dbReference>
<dbReference type="Proteomes" id="UP000030661">
    <property type="component" value="Unassembled WGS sequence"/>
</dbReference>
<dbReference type="Gene3D" id="3.40.50.300">
    <property type="entry name" value="P-loop containing nucleotide triphosphate hydrolases"/>
    <property type="match status" value="1"/>
</dbReference>
<keyword evidence="4 7" id="KW-0067">ATP-binding</keyword>
<dbReference type="CDD" id="cd03224">
    <property type="entry name" value="ABC_TM1139_LivF_branched"/>
    <property type="match status" value="1"/>
</dbReference>
<keyword evidence="3" id="KW-0547">Nucleotide-binding</keyword>
<dbReference type="PANTHER" id="PTHR43820:SF4">
    <property type="entry name" value="HIGH-AFFINITY BRANCHED-CHAIN AMINO ACID TRANSPORT ATP-BINDING PROTEIN LIVF"/>
    <property type="match status" value="1"/>
</dbReference>
<dbReference type="PANTHER" id="PTHR43820">
    <property type="entry name" value="HIGH-AFFINITY BRANCHED-CHAIN AMINO ACID TRANSPORT ATP-BINDING PROTEIN LIVF"/>
    <property type="match status" value="1"/>
</dbReference>
<dbReference type="EMBL" id="DF820473">
    <property type="protein sequence ID" value="GAK60512.1"/>
    <property type="molecule type" value="Genomic_DNA"/>
</dbReference>
<accession>A0A081C7F7</accession>
<keyword evidence="2" id="KW-0813">Transport</keyword>
<dbReference type="InterPro" id="IPR027417">
    <property type="entry name" value="P-loop_NTPase"/>
</dbReference>
<dbReference type="PROSITE" id="PS00211">
    <property type="entry name" value="ABC_TRANSPORTER_1"/>
    <property type="match status" value="1"/>
</dbReference>
<evidence type="ECO:0000256" key="5">
    <source>
        <dbReference type="ARBA" id="ARBA00022970"/>
    </source>
</evidence>
<evidence type="ECO:0000256" key="3">
    <source>
        <dbReference type="ARBA" id="ARBA00022741"/>
    </source>
</evidence>
<proteinExistence type="inferred from homology"/>
<reference evidence="7" key="1">
    <citation type="journal article" date="2015" name="PeerJ">
        <title>First genomic representation of candidate bacterial phylum KSB3 points to enhanced environmental sensing as a trigger of wastewater bulking.</title>
        <authorList>
            <person name="Sekiguchi Y."/>
            <person name="Ohashi A."/>
            <person name="Parks D.H."/>
            <person name="Yamauchi T."/>
            <person name="Tyson G.W."/>
            <person name="Hugenholtz P."/>
        </authorList>
    </citation>
    <scope>NUCLEOTIDE SEQUENCE [LARGE SCALE GENOMIC DNA]</scope>
</reference>
<evidence type="ECO:0000256" key="2">
    <source>
        <dbReference type="ARBA" id="ARBA00022448"/>
    </source>
</evidence>
<gene>
    <name evidence="7" type="ORF">U27_00409</name>
</gene>
<evidence type="ECO:0000256" key="1">
    <source>
        <dbReference type="ARBA" id="ARBA00005417"/>
    </source>
</evidence>
<dbReference type="InterPro" id="IPR052156">
    <property type="entry name" value="BCAA_Transport_ATP-bd_LivF"/>
</dbReference>
<comment type="similarity">
    <text evidence="1">Belongs to the ABC transporter superfamily.</text>
</comment>
<name>A0A081C7F7_VECG1</name>
<organism evidence="7">
    <name type="scientific">Vecturithrix granuli</name>
    <dbReference type="NCBI Taxonomy" id="1499967"/>
    <lineage>
        <taxon>Bacteria</taxon>
        <taxon>Candidatus Moduliflexota</taxon>
        <taxon>Candidatus Vecturitrichia</taxon>
        <taxon>Candidatus Vecturitrichales</taxon>
        <taxon>Candidatus Vecturitrichaceae</taxon>
        <taxon>Candidatus Vecturithrix</taxon>
    </lineage>
</organism>
<keyword evidence="8" id="KW-1185">Reference proteome</keyword>
<dbReference type="PROSITE" id="PS50893">
    <property type="entry name" value="ABC_TRANSPORTER_2"/>
    <property type="match status" value="1"/>
</dbReference>
<dbReference type="SUPFAM" id="SSF52540">
    <property type="entry name" value="P-loop containing nucleoside triphosphate hydrolases"/>
    <property type="match status" value="1"/>
</dbReference>
<sequence>MSLLNIEQINVAYGEVQVLHEISLEVHEQEIVSIVGANSAGKSTLLKTISGLLQMTSGKIEFENQRVDNLPPHDIVERGIIQIPEGRRLFPFLTVQENLEVGAYNSRAASQINQTLQEILELFPILKERKNQLARTLSGGEQQMLAIGRGLMAKPKLLMFDEPSLGLAPLLVKEVFDIIPKVREQGIPVLLVEQNVKHSLSLSDRGYVLENGKIALTGTGQELLENKDIKKAYLGA</sequence>
<dbReference type="eggNOG" id="COG0410">
    <property type="taxonomic scope" value="Bacteria"/>
</dbReference>
<evidence type="ECO:0000256" key="4">
    <source>
        <dbReference type="ARBA" id="ARBA00022840"/>
    </source>
</evidence>
<feature type="domain" description="ABC transporter" evidence="6">
    <location>
        <begin position="4"/>
        <end position="236"/>
    </location>
</feature>
<dbReference type="GO" id="GO:0016887">
    <property type="term" value="F:ATP hydrolysis activity"/>
    <property type="evidence" value="ECO:0007669"/>
    <property type="project" value="InterPro"/>
</dbReference>
<dbReference type="InterPro" id="IPR030660">
    <property type="entry name" value="ABC_branched_ATPase_LivF/BraG"/>
</dbReference>
<dbReference type="AlphaFoldDB" id="A0A081C7F7"/>
<dbReference type="GO" id="GO:0015807">
    <property type="term" value="P:L-amino acid transport"/>
    <property type="evidence" value="ECO:0007669"/>
    <property type="project" value="TreeGrafter"/>
</dbReference>
<keyword evidence="5" id="KW-0029">Amino-acid transport</keyword>
<dbReference type="InterPro" id="IPR003593">
    <property type="entry name" value="AAA+_ATPase"/>
</dbReference>